<evidence type="ECO:0000313" key="5">
    <source>
        <dbReference type="Proteomes" id="UP000627092"/>
    </source>
</evidence>
<dbReference type="EMBL" id="CP077090">
    <property type="protein sequence ID" value="QXI10259.1"/>
    <property type="molecule type" value="Genomic_DNA"/>
</dbReference>
<protein>
    <submittedName>
        <fullName evidence="4">GNAT family N-acetyltransferase</fullName>
    </submittedName>
</protein>
<evidence type="ECO:0000256" key="2">
    <source>
        <dbReference type="ARBA" id="ARBA00023315"/>
    </source>
</evidence>
<feature type="domain" description="N-acetyltransferase" evidence="3">
    <location>
        <begin position="21"/>
        <end position="158"/>
    </location>
</feature>
<dbReference type="InterPro" id="IPR000182">
    <property type="entry name" value="GNAT_dom"/>
</dbReference>
<evidence type="ECO:0000256" key="1">
    <source>
        <dbReference type="ARBA" id="ARBA00022679"/>
    </source>
</evidence>
<dbReference type="AlphaFoldDB" id="A0A9E6NMA9"/>
<dbReference type="KEGG" id="pze:HU754_020910"/>
<dbReference type="Pfam" id="PF13673">
    <property type="entry name" value="Acetyltransf_10"/>
    <property type="match status" value="1"/>
</dbReference>
<dbReference type="RefSeq" id="WP_186620649.1">
    <property type="nucleotide sequence ID" value="NZ_CP077090.1"/>
</dbReference>
<sequence>MEAPICIRSATLADAGIIGRIIERSIRIGCALDHRNDPIRVSTWITQQSADFISARLADPHFYLCMALLADKPVGVGMAQASGDISLCYVQPESFRRGVGRALMHDLEGWLRVRDVAQANLNSTRTGRAFYRRLGYRESAPPVEYQGVQTLPMHKSLAAPA</sequence>
<dbReference type="InterPro" id="IPR050832">
    <property type="entry name" value="Bact_Acetyltransf"/>
</dbReference>
<dbReference type="CDD" id="cd04301">
    <property type="entry name" value="NAT_SF"/>
    <property type="match status" value="1"/>
</dbReference>
<dbReference type="GO" id="GO:0016747">
    <property type="term" value="F:acyltransferase activity, transferring groups other than amino-acyl groups"/>
    <property type="evidence" value="ECO:0007669"/>
    <property type="project" value="InterPro"/>
</dbReference>
<organism evidence="4 5">
    <name type="scientific">Pseudomonas zeae</name>
    <dbReference type="NCBI Taxonomy" id="2745510"/>
    <lineage>
        <taxon>Bacteria</taxon>
        <taxon>Pseudomonadati</taxon>
        <taxon>Pseudomonadota</taxon>
        <taxon>Gammaproteobacteria</taxon>
        <taxon>Pseudomonadales</taxon>
        <taxon>Pseudomonadaceae</taxon>
        <taxon>Pseudomonas</taxon>
    </lineage>
</organism>
<dbReference type="SUPFAM" id="SSF55729">
    <property type="entry name" value="Acyl-CoA N-acyltransferases (Nat)"/>
    <property type="match status" value="1"/>
</dbReference>
<name>A0A9E6NMA9_9PSED</name>
<reference evidence="4" key="2">
    <citation type="journal article" date="2021" name="Microorganisms">
        <title>The Ever-Expanding Pseudomonas Genus: Description of 43 New Species and Partition of the Pseudomonas putida Group.</title>
        <authorList>
            <person name="Girard L."/>
            <person name="Lood C."/>
            <person name="Hofte M."/>
            <person name="Vandamme P."/>
            <person name="Rokni-Zadeh H."/>
            <person name="van Noort V."/>
            <person name="Lavigne R."/>
            <person name="De Mot R."/>
        </authorList>
    </citation>
    <scope>NUCLEOTIDE SEQUENCE</scope>
    <source>
        <strain evidence="4">OE 48.2</strain>
    </source>
</reference>
<dbReference type="PROSITE" id="PS51186">
    <property type="entry name" value="GNAT"/>
    <property type="match status" value="1"/>
</dbReference>
<dbReference type="PANTHER" id="PTHR43877">
    <property type="entry name" value="AMINOALKYLPHOSPHONATE N-ACETYLTRANSFERASE-RELATED-RELATED"/>
    <property type="match status" value="1"/>
</dbReference>
<keyword evidence="1" id="KW-0808">Transferase</keyword>
<dbReference type="Proteomes" id="UP000627092">
    <property type="component" value="Chromosome"/>
</dbReference>
<reference evidence="4" key="1">
    <citation type="journal article" date="2020" name="Microorganisms">
        <title>Reliable Identification of Environmental Pseudomonas Isolates Using the rpoD Gene.</title>
        <authorList>
            <consortium name="The Broad Institute Genome Sequencing Platform"/>
            <person name="Girard L."/>
            <person name="Lood C."/>
            <person name="Rokni-Zadeh H."/>
            <person name="van Noort V."/>
            <person name="Lavigne R."/>
            <person name="De Mot R."/>
        </authorList>
    </citation>
    <scope>NUCLEOTIDE SEQUENCE</scope>
    <source>
        <strain evidence="4">OE 48.2</strain>
    </source>
</reference>
<evidence type="ECO:0000259" key="3">
    <source>
        <dbReference type="PROSITE" id="PS51186"/>
    </source>
</evidence>
<gene>
    <name evidence="4" type="ORF">HU754_020910</name>
</gene>
<keyword evidence="2" id="KW-0012">Acyltransferase</keyword>
<accession>A0A9E6NMA9</accession>
<dbReference type="Gene3D" id="3.40.630.30">
    <property type="match status" value="1"/>
</dbReference>
<evidence type="ECO:0000313" key="4">
    <source>
        <dbReference type="EMBL" id="QXI10259.1"/>
    </source>
</evidence>
<proteinExistence type="predicted"/>
<dbReference type="InterPro" id="IPR016181">
    <property type="entry name" value="Acyl_CoA_acyltransferase"/>
</dbReference>